<dbReference type="EMBL" id="JBHUCX010000028">
    <property type="protein sequence ID" value="MFD1675380.1"/>
    <property type="molecule type" value="Genomic_DNA"/>
</dbReference>
<dbReference type="Proteomes" id="UP001597079">
    <property type="component" value="Unassembled WGS sequence"/>
</dbReference>
<sequence>MAKSQKKVDEQPKEKNKLEEHEWDEIREMLGDAINYKSPVRLKFASKLQQSMEGIPEAKGDVLYMNVGGNLKKVSLDRLIGVEAL</sequence>
<evidence type="ECO:0000256" key="1">
    <source>
        <dbReference type="SAM" id="MobiDB-lite"/>
    </source>
</evidence>
<evidence type="ECO:0000313" key="3">
    <source>
        <dbReference type="Proteomes" id="UP001597079"/>
    </source>
</evidence>
<organism evidence="2 3">
    <name type="scientific">Alicyclobacillus fodiniaquatilis</name>
    <dbReference type="NCBI Taxonomy" id="1661150"/>
    <lineage>
        <taxon>Bacteria</taxon>
        <taxon>Bacillati</taxon>
        <taxon>Bacillota</taxon>
        <taxon>Bacilli</taxon>
        <taxon>Bacillales</taxon>
        <taxon>Alicyclobacillaceae</taxon>
        <taxon>Alicyclobacillus</taxon>
    </lineage>
</organism>
<keyword evidence="3" id="KW-1185">Reference proteome</keyword>
<reference evidence="3" key="1">
    <citation type="journal article" date="2019" name="Int. J. Syst. Evol. Microbiol.">
        <title>The Global Catalogue of Microorganisms (GCM) 10K type strain sequencing project: providing services to taxonomists for standard genome sequencing and annotation.</title>
        <authorList>
            <consortium name="The Broad Institute Genomics Platform"/>
            <consortium name="The Broad Institute Genome Sequencing Center for Infectious Disease"/>
            <person name="Wu L."/>
            <person name="Ma J."/>
        </authorList>
    </citation>
    <scope>NUCLEOTIDE SEQUENCE [LARGE SCALE GENOMIC DNA]</scope>
    <source>
        <strain evidence="3">CGMCC 1.12286</strain>
    </source>
</reference>
<accession>A0ABW4JIT6</accession>
<feature type="region of interest" description="Disordered" evidence="1">
    <location>
        <begin position="1"/>
        <end position="20"/>
    </location>
</feature>
<evidence type="ECO:0000313" key="2">
    <source>
        <dbReference type="EMBL" id="MFD1675380.1"/>
    </source>
</evidence>
<proteinExistence type="predicted"/>
<gene>
    <name evidence="2" type="ORF">ACFSB2_11810</name>
</gene>
<name>A0ABW4JIT6_9BACL</name>
<protein>
    <submittedName>
        <fullName evidence="2">Uncharacterized protein</fullName>
    </submittedName>
</protein>
<comment type="caution">
    <text evidence="2">The sequence shown here is derived from an EMBL/GenBank/DDBJ whole genome shotgun (WGS) entry which is preliminary data.</text>
</comment>
<dbReference type="RefSeq" id="WP_377943253.1">
    <property type="nucleotide sequence ID" value="NZ_JBHUCX010000028.1"/>
</dbReference>